<accession>A0A1Z5RHG8</accession>
<dbReference type="InParanoid" id="A0A1Z5RHG8"/>
<dbReference type="Gramene" id="OQU82991">
    <property type="protein sequence ID" value="OQU82991"/>
    <property type="gene ID" value="SORBI_3005G058400"/>
</dbReference>
<dbReference type="EMBL" id="CM000764">
    <property type="protein sequence ID" value="OQU82991.1"/>
    <property type="molecule type" value="Genomic_DNA"/>
</dbReference>
<keyword evidence="1" id="KW-0812">Transmembrane</keyword>
<reference evidence="2 3" key="1">
    <citation type="journal article" date="2009" name="Nature">
        <title>The Sorghum bicolor genome and the diversification of grasses.</title>
        <authorList>
            <person name="Paterson A.H."/>
            <person name="Bowers J.E."/>
            <person name="Bruggmann R."/>
            <person name="Dubchak I."/>
            <person name="Grimwood J."/>
            <person name="Gundlach H."/>
            <person name="Haberer G."/>
            <person name="Hellsten U."/>
            <person name="Mitros T."/>
            <person name="Poliakov A."/>
            <person name="Schmutz J."/>
            <person name="Spannagl M."/>
            <person name="Tang H."/>
            <person name="Wang X."/>
            <person name="Wicker T."/>
            <person name="Bharti A.K."/>
            <person name="Chapman J."/>
            <person name="Feltus F.A."/>
            <person name="Gowik U."/>
            <person name="Grigoriev I.V."/>
            <person name="Lyons E."/>
            <person name="Maher C.A."/>
            <person name="Martis M."/>
            <person name="Narechania A."/>
            <person name="Otillar R.P."/>
            <person name="Penning B.W."/>
            <person name="Salamov A.A."/>
            <person name="Wang Y."/>
            <person name="Zhang L."/>
            <person name="Carpita N.C."/>
            <person name="Freeling M."/>
            <person name="Gingle A.R."/>
            <person name="Hash C.T."/>
            <person name="Keller B."/>
            <person name="Klein P."/>
            <person name="Kresovich S."/>
            <person name="McCann M.C."/>
            <person name="Ming R."/>
            <person name="Peterson D.G."/>
            <person name="Mehboob-ur-Rahman"/>
            <person name="Ware D."/>
            <person name="Westhoff P."/>
            <person name="Mayer K.F."/>
            <person name="Messing J."/>
            <person name="Rokhsar D.S."/>
        </authorList>
    </citation>
    <scope>NUCLEOTIDE SEQUENCE [LARGE SCALE GENOMIC DNA]</scope>
    <source>
        <strain evidence="3">cv. BTx623</strain>
    </source>
</reference>
<sequence length="102" mass="10854">SAISIYQKKKVQAQPSVIEALPSSMAASFSSNVFKTTLIVVALIIIFTLSSYGAVATRTCIQPCWKLGGSGQCDPWCKSAGYSSGACILFPGRNYENNCCCT</sequence>
<evidence type="ECO:0000313" key="2">
    <source>
        <dbReference type="EMBL" id="OQU82991.1"/>
    </source>
</evidence>
<keyword evidence="3" id="KW-1185">Reference proteome</keyword>
<evidence type="ECO:0000256" key="1">
    <source>
        <dbReference type="SAM" id="Phobius"/>
    </source>
</evidence>
<dbReference type="AlphaFoldDB" id="A0A1Z5RHG8"/>
<keyword evidence="1" id="KW-0472">Membrane</keyword>
<name>A0A1Z5RHG8_SORBI</name>
<organism evidence="2 3">
    <name type="scientific">Sorghum bicolor</name>
    <name type="common">Sorghum</name>
    <name type="synonym">Sorghum vulgare</name>
    <dbReference type="NCBI Taxonomy" id="4558"/>
    <lineage>
        <taxon>Eukaryota</taxon>
        <taxon>Viridiplantae</taxon>
        <taxon>Streptophyta</taxon>
        <taxon>Embryophyta</taxon>
        <taxon>Tracheophyta</taxon>
        <taxon>Spermatophyta</taxon>
        <taxon>Magnoliopsida</taxon>
        <taxon>Liliopsida</taxon>
        <taxon>Poales</taxon>
        <taxon>Poaceae</taxon>
        <taxon>PACMAD clade</taxon>
        <taxon>Panicoideae</taxon>
        <taxon>Andropogonodae</taxon>
        <taxon>Andropogoneae</taxon>
        <taxon>Sorghinae</taxon>
        <taxon>Sorghum</taxon>
    </lineage>
</organism>
<keyword evidence="1" id="KW-1133">Transmembrane helix</keyword>
<reference evidence="3" key="2">
    <citation type="journal article" date="2018" name="Plant J.">
        <title>The Sorghum bicolor reference genome: improved assembly, gene annotations, a transcriptome atlas, and signatures of genome organization.</title>
        <authorList>
            <person name="McCormick R.F."/>
            <person name="Truong S.K."/>
            <person name="Sreedasyam A."/>
            <person name="Jenkins J."/>
            <person name="Shu S."/>
            <person name="Sims D."/>
            <person name="Kennedy M."/>
            <person name="Amirebrahimi M."/>
            <person name="Weers B.D."/>
            <person name="McKinley B."/>
            <person name="Mattison A."/>
            <person name="Morishige D.T."/>
            <person name="Grimwood J."/>
            <person name="Schmutz J."/>
            <person name="Mullet J.E."/>
        </authorList>
    </citation>
    <scope>NUCLEOTIDE SEQUENCE [LARGE SCALE GENOMIC DNA]</scope>
    <source>
        <strain evidence="3">cv. BTx623</strain>
    </source>
</reference>
<gene>
    <name evidence="2" type="ORF">SORBI_3005G058400</name>
</gene>
<protein>
    <submittedName>
        <fullName evidence="2">Uncharacterized protein</fullName>
    </submittedName>
</protein>
<dbReference type="FunCoup" id="A0A1Z5RHG8">
    <property type="interactions" value="7"/>
</dbReference>
<dbReference type="Proteomes" id="UP000000768">
    <property type="component" value="Chromosome 5"/>
</dbReference>
<evidence type="ECO:0000313" key="3">
    <source>
        <dbReference type="Proteomes" id="UP000000768"/>
    </source>
</evidence>
<feature type="transmembrane region" description="Helical" evidence="1">
    <location>
        <begin position="33"/>
        <end position="55"/>
    </location>
</feature>
<feature type="non-terminal residue" evidence="2">
    <location>
        <position position="102"/>
    </location>
</feature>
<proteinExistence type="predicted"/>